<reference evidence="5 6" key="1">
    <citation type="journal article" date="2000" name="DNA Res.">
        <title>Complete genome structure of the nitrogen-fixing symbiotic bacterium Mesorhizobium loti.</title>
        <authorList>
            <person name="Kaneko T."/>
            <person name="Nakamura Y."/>
            <person name="Sato S."/>
            <person name="Asamizu E."/>
            <person name="Kato T."/>
            <person name="Sasamoto S."/>
            <person name="Watanabe A."/>
            <person name="Idesawa K."/>
            <person name="Ishikawa A."/>
            <person name="Kawashima K."/>
            <person name="Kimura T."/>
            <person name="Kishida Y."/>
            <person name="Kiyokawa C."/>
            <person name="Kohara M."/>
            <person name="Matsumoto M."/>
            <person name="Matsuno A."/>
            <person name="Mochizuki Y."/>
            <person name="Nakayama S."/>
            <person name="Nakazaki N."/>
            <person name="Shimpo S."/>
            <person name="Sugimoto M."/>
            <person name="Takeuchi C."/>
            <person name="Yamada M."/>
            <person name="Tabata S."/>
        </authorList>
    </citation>
    <scope>NUCLEOTIDE SEQUENCE [LARGE SCALE GENOMIC DNA]</scope>
    <source>
        <strain evidence="6">LMG 29417 / CECT 9101 / MAFF 303099</strain>
    </source>
</reference>
<dbReference type="AlphaFoldDB" id="Q988Y2"/>
<keyword evidence="2" id="KW-0547">Nucleotide-binding</keyword>
<dbReference type="EMBL" id="BA000012">
    <property type="protein sequence ID" value="BAB52815.1"/>
    <property type="molecule type" value="Genomic_DNA"/>
</dbReference>
<organism evidence="5 6">
    <name type="scientific">Mesorhizobium japonicum (strain LMG 29417 / CECT 9101 / MAFF 303099)</name>
    <name type="common">Mesorhizobium loti (strain MAFF 303099)</name>
    <dbReference type="NCBI Taxonomy" id="266835"/>
    <lineage>
        <taxon>Bacteria</taxon>
        <taxon>Pseudomonadati</taxon>
        <taxon>Pseudomonadota</taxon>
        <taxon>Alphaproteobacteria</taxon>
        <taxon>Hyphomicrobiales</taxon>
        <taxon>Phyllobacteriaceae</taxon>
        <taxon>Mesorhizobium</taxon>
    </lineage>
</organism>
<dbReference type="KEGG" id="mlo:mlr6544"/>
<dbReference type="Pfam" id="PF00004">
    <property type="entry name" value="AAA"/>
    <property type="match status" value="1"/>
</dbReference>
<name>Q988Y2_RHILO</name>
<dbReference type="Pfam" id="PF22977">
    <property type="entry name" value="WHD"/>
    <property type="match status" value="1"/>
</dbReference>
<comment type="similarity">
    <text evidence="1">Belongs to the AAA ATPase family.</text>
</comment>
<evidence type="ECO:0000256" key="3">
    <source>
        <dbReference type="ARBA" id="ARBA00022840"/>
    </source>
</evidence>
<dbReference type="Proteomes" id="UP000000552">
    <property type="component" value="Chromosome"/>
</dbReference>
<dbReference type="InterPro" id="IPR003959">
    <property type="entry name" value="ATPase_AAA_core"/>
</dbReference>
<evidence type="ECO:0000313" key="6">
    <source>
        <dbReference type="Proteomes" id="UP000000552"/>
    </source>
</evidence>
<dbReference type="GO" id="GO:0016887">
    <property type="term" value="F:ATP hydrolysis activity"/>
    <property type="evidence" value="ECO:0007669"/>
    <property type="project" value="InterPro"/>
</dbReference>
<dbReference type="InterPro" id="IPR054472">
    <property type="entry name" value="WHD"/>
</dbReference>
<evidence type="ECO:0000313" key="5">
    <source>
        <dbReference type="EMBL" id="BAB52815.1"/>
    </source>
</evidence>
<proteinExistence type="inferred from homology"/>
<feature type="domain" description="AAA+ ATPase" evidence="4">
    <location>
        <begin position="562"/>
        <end position="694"/>
    </location>
</feature>
<dbReference type="InterPro" id="IPR050221">
    <property type="entry name" value="26S_Proteasome_ATPase"/>
</dbReference>
<protein>
    <submittedName>
        <fullName evidence="5">Mlr6544 protein</fullName>
    </submittedName>
</protein>
<evidence type="ECO:0000256" key="1">
    <source>
        <dbReference type="ARBA" id="ARBA00006914"/>
    </source>
</evidence>
<dbReference type="InterPro" id="IPR003593">
    <property type="entry name" value="AAA+_ATPase"/>
</dbReference>
<dbReference type="CDD" id="cd19481">
    <property type="entry name" value="RecA-like_protease"/>
    <property type="match status" value="1"/>
</dbReference>
<keyword evidence="3" id="KW-0067">ATP-binding</keyword>
<evidence type="ECO:0000256" key="2">
    <source>
        <dbReference type="ARBA" id="ARBA00022741"/>
    </source>
</evidence>
<dbReference type="eggNOG" id="COG0464">
    <property type="taxonomic scope" value="Bacteria"/>
</dbReference>
<dbReference type="InterPro" id="IPR027417">
    <property type="entry name" value="P-loop_NTPase"/>
</dbReference>
<dbReference type="SUPFAM" id="SSF52540">
    <property type="entry name" value="P-loop containing nucleoside triphosphate hydrolases"/>
    <property type="match status" value="1"/>
</dbReference>
<dbReference type="GO" id="GO:0005524">
    <property type="term" value="F:ATP binding"/>
    <property type="evidence" value="ECO:0007669"/>
    <property type="project" value="UniProtKB-KW"/>
</dbReference>
<accession>Q988Y2</accession>
<sequence length="782" mass="85452">MVGHQKDTDEIASRWLTSRRRLVVQCVAINENLVRIAVRDAGLDSLLAALRQLVDRGGSSPDERLSQFQLRLLPSDNALKSRRLGNEDQQYPVMNAATGWVHAILRAAVARLVDTGSGSAGASLTSAPVADYLDDRPALTALPPSAEVEAASDTLAEALAEAATSNEPLAVSARSLALTTLEFRVMVLALGPELDPRHQRWISLLMEEVGRRVGSLGLYAELLGEPSHVSRELAQTGNLARWRLFEDHAKGTPAADAPLRLDPPFRDWLVGADDLMEHDPMLRRIVRATQWPGGGLIDSERATRLIRQLQDRAGRHWIVVDTDNPRTLAALVEAGADDRDLEIIRIEVTSLHNLDCNESRDCGVRVARLSRLHGKPIVIDASGLDNVREHIEATRTFLLAIGSVGCQGTIITAGPAHIVELLGSAAYVVDEQTIPPAMRVSALHTAAAGADTSFSDEAAEAIANLYPLRIDGFEHAMRLARSQSLQLTTEEARRNRFIAACKAIAAAGASGLAQRIEPVFQLDEVVLPADRKSQLEEIVDNVRFASRVLDAWKFGDQLPYGRGVTALFHGPSGTGKTMAALAVARQLNIQILKIDLSRIVSKYIGDTEKNIDRVFMEAQLSGAAVLVDEAEGLMARRSEINDAHDRYANIEVAYLLQRMEAHEGLVILTTNMRQNLDTAFLRRLRFVIDFPRPDATAREAIWRYCLPDGSHMLDDATFRILARKIELTGGNVRQITLRAAFLAAAAGVLIGPEQVLHASKAELAKLGLPTIEIDLAERRRAA</sequence>
<dbReference type="PANTHER" id="PTHR23073">
    <property type="entry name" value="26S PROTEASOME REGULATORY SUBUNIT"/>
    <property type="match status" value="1"/>
</dbReference>
<dbReference type="SMART" id="SM00382">
    <property type="entry name" value="AAA"/>
    <property type="match status" value="1"/>
</dbReference>
<gene>
    <name evidence="5" type="ordered locus">mlr6544</name>
</gene>
<dbReference type="Gene3D" id="3.40.50.300">
    <property type="entry name" value="P-loop containing nucleotide triphosphate hydrolases"/>
    <property type="match status" value="1"/>
</dbReference>
<dbReference type="HOGENOM" id="CLU_016564_0_0_5"/>
<evidence type="ECO:0000259" key="4">
    <source>
        <dbReference type="SMART" id="SM00382"/>
    </source>
</evidence>